<keyword evidence="9" id="KW-0675">Receptor</keyword>
<feature type="transmembrane region" description="Helical" evidence="12">
    <location>
        <begin position="588"/>
        <end position="612"/>
    </location>
</feature>
<dbReference type="PRINTS" id="PR00248">
    <property type="entry name" value="GPCRMGR"/>
</dbReference>
<evidence type="ECO:0000256" key="3">
    <source>
        <dbReference type="ARBA" id="ARBA00022475"/>
    </source>
</evidence>
<dbReference type="InterPro" id="IPR000068">
    <property type="entry name" value="GPCR_3_Ca_sens_rcpt-rel"/>
</dbReference>
<dbReference type="Pfam" id="PF07562">
    <property type="entry name" value="NCD3G"/>
    <property type="match status" value="1"/>
</dbReference>
<dbReference type="InterPro" id="IPR004073">
    <property type="entry name" value="GPCR_3_vmron_rcpt_2"/>
</dbReference>
<dbReference type="GeneTree" id="ENSGT00950000182788"/>
<dbReference type="InParanoid" id="A0A803T797"/>
<dbReference type="InterPro" id="IPR038550">
    <property type="entry name" value="GPCR_3_9-Cys_sf"/>
</dbReference>
<dbReference type="InterPro" id="IPR028082">
    <property type="entry name" value="Peripla_BP_I"/>
</dbReference>
<accession>A0A803T797</accession>
<dbReference type="PROSITE" id="PS50259">
    <property type="entry name" value="G_PROTEIN_RECEP_F3_4"/>
    <property type="match status" value="1"/>
</dbReference>
<keyword evidence="15" id="KW-1185">Reference proteome</keyword>
<protein>
    <recommendedName>
        <fullName evidence="13">G-protein coupled receptors family 3 profile domain-containing protein</fullName>
    </recommendedName>
</protein>
<reference evidence="14" key="2">
    <citation type="submission" date="2025-08" db="UniProtKB">
        <authorList>
            <consortium name="Ensembl"/>
        </authorList>
    </citation>
    <scope>IDENTIFICATION</scope>
</reference>
<keyword evidence="4 12" id="KW-0812">Transmembrane</keyword>
<evidence type="ECO:0000256" key="5">
    <source>
        <dbReference type="ARBA" id="ARBA00022729"/>
    </source>
</evidence>
<evidence type="ECO:0000256" key="7">
    <source>
        <dbReference type="ARBA" id="ARBA00023040"/>
    </source>
</evidence>
<dbReference type="Pfam" id="PF01094">
    <property type="entry name" value="ANF_receptor"/>
    <property type="match status" value="1"/>
</dbReference>
<keyword evidence="11" id="KW-0807">Transducer</keyword>
<dbReference type="InterPro" id="IPR017978">
    <property type="entry name" value="GPCR_3_C"/>
</dbReference>
<dbReference type="InterPro" id="IPR001828">
    <property type="entry name" value="ANF_lig-bd_rcpt"/>
</dbReference>
<evidence type="ECO:0000256" key="1">
    <source>
        <dbReference type="ARBA" id="ARBA00004651"/>
    </source>
</evidence>
<dbReference type="PROSITE" id="PS00981">
    <property type="entry name" value="G_PROTEIN_RECEP_F3_3"/>
    <property type="match status" value="1"/>
</dbReference>
<dbReference type="CDD" id="cd15283">
    <property type="entry name" value="7tmC_V2R_pheromone"/>
    <property type="match status" value="1"/>
</dbReference>
<dbReference type="Gene3D" id="3.40.50.2300">
    <property type="match status" value="2"/>
</dbReference>
<comment type="subcellular location">
    <subcellularLocation>
        <location evidence="1">Cell membrane</location>
        <topology evidence="1">Multi-pass membrane protein</topology>
    </subcellularLocation>
</comment>
<evidence type="ECO:0000256" key="10">
    <source>
        <dbReference type="ARBA" id="ARBA00023180"/>
    </source>
</evidence>
<dbReference type="InterPro" id="IPR011500">
    <property type="entry name" value="GPCR_3_9-Cys_dom"/>
</dbReference>
<evidence type="ECO:0000256" key="8">
    <source>
        <dbReference type="ARBA" id="ARBA00023136"/>
    </source>
</evidence>
<dbReference type="InterPro" id="IPR000337">
    <property type="entry name" value="GPCR_3"/>
</dbReference>
<evidence type="ECO:0000256" key="2">
    <source>
        <dbReference type="ARBA" id="ARBA00007242"/>
    </source>
</evidence>
<dbReference type="SUPFAM" id="SSF53822">
    <property type="entry name" value="Periplasmic binding protein-like I"/>
    <property type="match status" value="1"/>
</dbReference>
<dbReference type="PANTHER" id="PTHR24061:SF599">
    <property type="entry name" value="G-PROTEIN COUPLED RECEPTORS FAMILY 3 PROFILE DOMAIN-CONTAINING PROTEIN"/>
    <property type="match status" value="1"/>
</dbReference>
<comment type="similarity">
    <text evidence="2">Belongs to the G-protein coupled receptor 3 family.</text>
</comment>
<dbReference type="PRINTS" id="PR01535">
    <property type="entry name" value="VOMERONASL2R"/>
</dbReference>
<keyword evidence="6 12" id="KW-1133">Transmembrane helix</keyword>
<keyword evidence="3" id="KW-1003">Cell membrane</keyword>
<evidence type="ECO:0000256" key="9">
    <source>
        <dbReference type="ARBA" id="ARBA00023170"/>
    </source>
</evidence>
<keyword evidence="10" id="KW-0325">Glycoprotein</keyword>
<dbReference type="Gene3D" id="2.10.50.30">
    <property type="entry name" value="GPCR, family 3, nine cysteines domain"/>
    <property type="match status" value="1"/>
</dbReference>
<dbReference type="AlphaFoldDB" id="A0A803T797"/>
<feature type="transmembrane region" description="Helical" evidence="12">
    <location>
        <begin position="518"/>
        <end position="543"/>
    </location>
</feature>
<organism evidence="14 15">
    <name type="scientific">Anolis carolinensis</name>
    <name type="common">Green anole</name>
    <name type="synonym">American chameleon</name>
    <dbReference type="NCBI Taxonomy" id="28377"/>
    <lineage>
        <taxon>Eukaryota</taxon>
        <taxon>Metazoa</taxon>
        <taxon>Chordata</taxon>
        <taxon>Craniata</taxon>
        <taxon>Vertebrata</taxon>
        <taxon>Euteleostomi</taxon>
        <taxon>Lepidosauria</taxon>
        <taxon>Squamata</taxon>
        <taxon>Bifurcata</taxon>
        <taxon>Unidentata</taxon>
        <taxon>Episquamata</taxon>
        <taxon>Toxicofera</taxon>
        <taxon>Iguania</taxon>
        <taxon>Dactyloidae</taxon>
        <taxon>Anolis</taxon>
    </lineage>
</organism>
<dbReference type="Ensembl" id="ENSACAT00000042444.1">
    <property type="protein sequence ID" value="ENSACAP00000031087.1"/>
    <property type="gene ID" value="ENSACAG00000011059.3"/>
</dbReference>
<name>A0A803T797_ANOCA</name>
<dbReference type="FunFam" id="2.10.50.30:FF:000002">
    <property type="entry name" value="Vomeronasal 2 receptor, h1"/>
    <property type="match status" value="1"/>
</dbReference>
<feature type="transmembrane region" description="Helical" evidence="12">
    <location>
        <begin position="744"/>
        <end position="767"/>
    </location>
</feature>
<keyword evidence="7" id="KW-0297">G-protein coupled receptor</keyword>
<evidence type="ECO:0000256" key="11">
    <source>
        <dbReference type="ARBA" id="ARBA00023224"/>
    </source>
</evidence>
<dbReference type="FunFam" id="3.40.50.2300:FF:000024">
    <property type="entry name" value="Vomeronasal 2, receptor 73"/>
    <property type="match status" value="1"/>
</dbReference>
<dbReference type="GO" id="GO:0004930">
    <property type="term" value="F:G protein-coupled receptor activity"/>
    <property type="evidence" value="ECO:0000318"/>
    <property type="project" value="GO_Central"/>
</dbReference>
<dbReference type="GO" id="GO:0005886">
    <property type="term" value="C:plasma membrane"/>
    <property type="evidence" value="ECO:0000318"/>
    <property type="project" value="GO_Central"/>
</dbReference>
<evidence type="ECO:0000256" key="12">
    <source>
        <dbReference type="SAM" id="Phobius"/>
    </source>
</evidence>
<keyword evidence="5" id="KW-0732">Signal</keyword>
<feature type="domain" description="G-protein coupled receptors family 3 profile" evidence="13">
    <location>
        <begin position="518"/>
        <end position="782"/>
    </location>
</feature>
<feature type="transmembrane region" description="Helical" evidence="12">
    <location>
        <begin position="632"/>
        <end position="650"/>
    </location>
</feature>
<dbReference type="Pfam" id="PF00003">
    <property type="entry name" value="7tm_3"/>
    <property type="match status" value="1"/>
</dbReference>
<feature type="transmembrane region" description="Helical" evidence="12">
    <location>
        <begin position="555"/>
        <end position="576"/>
    </location>
</feature>
<feature type="transmembrane region" description="Helical" evidence="12">
    <location>
        <begin position="712"/>
        <end position="732"/>
    </location>
</feature>
<proteinExistence type="inferred from homology"/>
<dbReference type="PANTHER" id="PTHR24061">
    <property type="entry name" value="CALCIUM-SENSING RECEPTOR-RELATED"/>
    <property type="match status" value="1"/>
</dbReference>
<feature type="transmembrane region" description="Helical" evidence="12">
    <location>
        <begin position="677"/>
        <end position="700"/>
    </location>
</feature>
<reference evidence="14" key="1">
    <citation type="submission" date="2009-12" db="EMBL/GenBank/DDBJ databases">
        <title>The Genome Sequence of Anolis carolinensis (Green Anole Lizard).</title>
        <authorList>
            <consortium name="The Genome Sequencing Platform"/>
            <person name="Di Palma F."/>
            <person name="Alfoldi J."/>
            <person name="Heiman D."/>
            <person name="Young S."/>
            <person name="Grabherr M."/>
            <person name="Johnson J."/>
            <person name="Lander E.S."/>
            <person name="Lindblad-Toh K."/>
        </authorList>
    </citation>
    <scope>NUCLEOTIDE SEQUENCE [LARGE SCALE GENOMIC DNA]</scope>
    <source>
        <strain evidence="14">JBL SC #1</strain>
    </source>
</reference>
<dbReference type="InterPro" id="IPR017979">
    <property type="entry name" value="GPCR_3_CS"/>
</dbReference>
<evidence type="ECO:0000256" key="4">
    <source>
        <dbReference type="ARBA" id="ARBA00022692"/>
    </source>
</evidence>
<evidence type="ECO:0000313" key="14">
    <source>
        <dbReference type="Ensembl" id="ENSACAP00000031087.1"/>
    </source>
</evidence>
<reference evidence="14" key="3">
    <citation type="submission" date="2025-09" db="UniProtKB">
        <authorList>
            <consortium name="Ensembl"/>
        </authorList>
    </citation>
    <scope>IDENTIFICATION</scope>
</reference>
<evidence type="ECO:0000313" key="15">
    <source>
        <dbReference type="Proteomes" id="UP000001646"/>
    </source>
</evidence>
<evidence type="ECO:0000256" key="6">
    <source>
        <dbReference type="ARBA" id="ARBA00022989"/>
    </source>
</evidence>
<evidence type="ECO:0000259" key="13">
    <source>
        <dbReference type="PROSITE" id="PS50259"/>
    </source>
</evidence>
<dbReference type="Proteomes" id="UP000001646">
    <property type="component" value="Unplaced"/>
</dbReference>
<keyword evidence="8 12" id="KW-0472">Membrane</keyword>
<sequence length="786" mass="89658">MWEFHVLALAFAVKEINDNSHVLRNITLGFHIYDSYFSAMWTYYKTMRLLSTLDRFHPNYKCDTQNSLIAIIGDFSSDRSLATILGMYKIPQLMYSSTSELSDNRQVFPSFHMVPNEVHQYRGLLQLLLYFHWIWIGVITMDDDDDDGERFLRRALPTFVQNGICLDFIKITPRITFMTEHLKVMKLIQEIYNVILERKSNVLVFYGKIPDMVTWRTFLNEPITIHPKGKVWIMASQMDLVAFGFQDKRNPQVFNGALSFTVQSNELPEFQNFLQIRNPHLNEEDGFIEDFWQQAFNCQLPSSVADGRVNKNCSGDEKLESLPGAFFEMSTTGQSYAIYNAVYAVAHALRAMQSYKYKSVLGGKTQKNENKLPWQLYHFLKRVSFNNTAGDMIAFDQNGEFVTGFDIINWVFSPNQSLQKVKVGRMDPLAASEQAVTINENVLPLSVCNDPCHPGYSKKRIEGKAFCCYDCARCPEGKISNQQDTADCIECSEDYYPNKRQDSCIPKFITFLSYGEPLGIGLAISALFFSLITVLVLVTFVKHKDTPIVIANNRSLTYTLLLSLLLCFLCTLLFIGQPQMVTCLLRQTAFGIVFSVAISCVLAKTIMVVWAFAATKPRTRMRGWVGKSLANYIVLSCSIFQAGICMIWLVTSPPFPHFDMHLDVEEILLECNEGSTFTFYCVLAYLGFLALLSFFVAFLARKLPDSFNEAKFITFSMLVFCSVWLSFVPSYLSTKGKYMVAVEIFSILASSAGLLGCIFFPKVYIIVVKPELNSREQLRKVFKGKW</sequence>